<dbReference type="Pfam" id="PF03514">
    <property type="entry name" value="GRAS"/>
    <property type="match status" value="1"/>
</dbReference>
<protein>
    <submittedName>
        <fullName evidence="4">Uncharacterized protein</fullName>
    </submittedName>
</protein>
<keyword evidence="1" id="KW-0805">Transcription regulation</keyword>
<dbReference type="EMBL" id="KK198760">
    <property type="protein sequence ID" value="KCW58323.1"/>
    <property type="molecule type" value="Genomic_DNA"/>
</dbReference>
<accession>A0A059AWT1</accession>
<dbReference type="InParanoid" id="A0A059AWT1"/>
<reference evidence="4" key="1">
    <citation type="submission" date="2013-07" db="EMBL/GenBank/DDBJ databases">
        <title>The genome of Eucalyptus grandis.</title>
        <authorList>
            <person name="Schmutz J."/>
            <person name="Hayes R."/>
            <person name="Myburg A."/>
            <person name="Tuskan G."/>
            <person name="Grattapaglia D."/>
            <person name="Rokhsar D.S."/>
        </authorList>
    </citation>
    <scope>NUCLEOTIDE SEQUENCE</scope>
    <source>
        <tissue evidence="4">Leaf extractions</tissue>
    </source>
</reference>
<feature type="region of interest" description="Leucine repeat II (LRII)" evidence="3">
    <location>
        <begin position="353"/>
        <end position="385"/>
    </location>
</feature>
<feature type="region of interest" description="SAW" evidence="3">
    <location>
        <begin position="487"/>
        <end position="563"/>
    </location>
</feature>
<evidence type="ECO:0000313" key="4">
    <source>
        <dbReference type="EMBL" id="KCW58323.1"/>
    </source>
</evidence>
<gene>
    <name evidence="4" type="ORF">EUGRSUZ_H01010</name>
</gene>
<comment type="similarity">
    <text evidence="3">Belongs to the GRAS family.</text>
</comment>
<dbReference type="Gramene" id="KCW58323">
    <property type="protein sequence ID" value="KCW58323"/>
    <property type="gene ID" value="EUGRSUZ_H01010"/>
</dbReference>
<dbReference type="GO" id="GO:0003700">
    <property type="term" value="F:DNA-binding transcription factor activity"/>
    <property type="evidence" value="ECO:0000318"/>
    <property type="project" value="GO_Central"/>
</dbReference>
<sequence length="565" mass="63635">MANISFSFPSFGFGEGYVLDGLDKERRATKGVQEHRGEDVAEPHPFFSGFGSQQGNLSSKGVHLPDPSQQLAANSMVLDRFNLKVSSPPALGSEESLEFGNTRKPMVLPSSKASLELLSNYWTVLKKSKRDQPREPNSEVPVSQPKLSTEEIMRVAGTRYIQFQDQRDDYFSLLTRPYGPTFSGLSEEDLKEVELAQLLLAAAEKVGDQQFDCASRLLSYCELLASKRVSPAQRIVLHFVEALRDRMGKETGRSISMKGTEGKAEPVSQGLSFNLTTLKCRRQLPFTQVAQFTALQVIIEHTVSAARIHLIDLQIRSGIQWIVFMQALAERKGEPIEFLKITAVGSECREMEEAGKRLASVAESMKIPFSFQVVFLPNLEDIREELFNLEDSEAVAVYAPLVLRTMIARPTSLEKLVGVIRNLDPSVMVMTEVEANHNSPSFVARFVEALFFYSTYFDCLETCMTQEAEDKTIMEELFSNGIRNIVSAEGHERVTRSVKIDVWRAFFARYRMVEIEFSDASIYHAHLVAKQFTCERFCTLDRDGNCLLVGWKGTPMFSLSAWKFQ</sequence>
<comment type="caution">
    <text evidence="3">Lacks conserved residue(s) required for the propagation of feature annotation.</text>
</comment>
<dbReference type="OMA" id="MQFTGIQ"/>
<evidence type="ECO:0000256" key="1">
    <source>
        <dbReference type="ARBA" id="ARBA00023015"/>
    </source>
</evidence>
<dbReference type="PANTHER" id="PTHR31636">
    <property type="entry name" value="OSJNBA0084A10.13 PROTEIN-RELATED"/>
    <property type="match status" value="1"/>
</dbReference>
<keyword evidence="2" id="KW-0804">Transcription</keyword>
<dbReference type="STRING" id="71139.A0A059AWT1"/>
<dbReference type="eggNOG" id="ENOG502QQYY">
    <property type="taxonomic scope" value="Eukaryota"/>
</dbReference>
<dbReference type="InterPro" id="IPR005202">
    <property type="entry name" value="TF_GRAS"/>
</dbReference>
<dbReference type="GO" id="GO:0006355">
    <property type="term" value="P:regulation of DNA-templated transcription"/>
    <property type="evidence" value="ECO:0000318"/>
    <property type="project" value="GO_Central"/>
</dbReference>
<dbReference type="PROSITE" id="PS50985">
    <property type="entry name" value="GRAS"/>
    <property type="match status" value="1"/>
</dbReference>
<dbReference type="GO" id="GO:0005634">
    <property type="term" value="C:nucleus"/>
    <property type="evidence" value="ECO:0000318"/>
    <property type="project" value="GO_Central"/>
</dbReference>
<evidence type="ECO:0000256" key="2">
    <source>
        <dbReference type="ARBA" id="ARBA00023163"/>
    </source>
</evidence>
<name>A0A059AWT1_EUCGR</name>
<organism evidence="4">
    <name type="scientific">Eucalyptus grandis</name>
    <name type="common">Flooded gum</name>
    <dbReference type="NCBI Taxonomy" id="71139"/>
    <lineage>
        <taxon>Eukaryota</taxon>
        <taxon>Viridiplantae</taxon>
        <taxon>Streptophyta</taxon>
        <taxon>Embryophyta</taxon>
        <taxon>Tracheophyta</taxon>
        <taxon>Spermatophyta</taxon>
        <taxon>Magnoliopsida</taxon>
        <taxon>eudicotyledons</taxon>
        <taxon>Gunneridae</taxon>
        <taxon>Pentapetalae</taxon>
        <taxon>rosids</taxon>
        <taxon>malvids</taxon>
        <taxon>Myrtales</taxon>
        <taxon>Myrtaceae</taxon>
        <taxon>Myrtoideae</taxon>
        <taxon>Eucalypteae</taxon>
        <taxon>Eucalyptus</taxon>
    </lineage>
</organism>
<dbReference type="GO" id="GO:0043565">
    <property type="term" value="F:sequence-specific DNA binding"/>
    <property type="evidence" value="ECO:0000318"/>
    <property type="project" value="GO_Central"/>
</dbReference>
<proteinExistence type="inferred from homology"/>
<evidence type="ECO:0000256" key="3">
    <source>
        <dbReference type="PROSITE-ProRule" id="PRU01191"/>
    </source>
</evidence>
<dbReference type="AlphaFoldDB" id="A0A059AWT1"/>